<dbReference type="InterPro" id="IPR055348">
    <property type="entry name" value="DctQ"/>
</dbReference>
<evidence type="ECO:0000256" key="5">
    <source>
        <dbReference type="ARBA" id="ARBA00022692"/>
    </source>
</evidence>
<dbReference type="HOGENOM" id="CLU_086356_2_2_6"/>
<proteinExistence type="inferred from homology"/>
<dbReference type="Pfam" id="PF04290">
    <property type="entry name" value="DctQ"/>
    <property type="match status" value="1"/>
</dbReference>
<protein>
    <recommendedName>
        <fullName evidence="9">TRAP transporter small permease protein</fullName>
    </recommendedName>
</protein>
<keyword evidence="4 9" id="KW-0997">Cell inner membrane</keyword>
<dbReference type="PATRIC" id="fig|698738.3.peg.4045"/>
<keyword evidence="7 9" id="KW-0472">Membrane</keyword>
<keyword evidence="2 9" id="KW-0813">Transport</keyword>
<comment type="function">
    <text evidence="9">Part of the tripartite ATP-independent periplasmic (TRAP) transport system.</text>
</comment>
<dbReference type="InterPro" id="IPR007387">
    <property type="entry name" value="TRAP_DctQ"/>
</dbReference>
<feature type="domain" description="Tripartite ATP-independent periplasmic transporters DctQ component" evidence="10">
    <location>
        <begin position="30"/>
        <end position="161"/>
    </location>
</feature>
<dbReference type="STRING" id="698738.OLEAN_C38860"/>
<keyword evidence="5 9" id="KW-0812">Transmembrane</keyword>
<reference evidence="11 12" key="1">
    <citation type="journal article" date="2013" name="Nat. Commun.">
        <title>Genome sequence and functional genomic analysis of the oil-degrading bacterium Oleispira antarctica.</title>
        <authorList>
            <person name="Kube M."/>
            <person name="Chernikova T.N."/>
            <person name="Al-Ramahi Y."/>
            <person name="Beloqui A."/>
            <person name="Lopez-Cortez N."/>
            <person name="Guazzaroni M.E."/>
            <person name="Heipieper H.J."/>
            <person name="Klages S."/>
            <person name="Kotsyurbenko O.R."/>
            <person name="Langer I."/>
            <person name="Nechitaylo T.Y."/>
            <person name="Lunsdorf H."/>
            <person name="Fernandez M."/>
            <person name="Juarez S."/>
            <person name="Ciordia S."/>
            <person name="Singer A."/>
            <person name="Kagan O."/>
            <person name="Egorova O."/>
            <person name="Petit P.A."/>
            <person name="Stogios P."/>
            <person name="Kim Y."/>
            <person name="Tchigvintsev A."/>
            <person name="Flick R."/>
            <person name="Denaro R."/>
            <person name="Genovese M."/>
            <person name="Albar J.P."/>
            <person name="Reva O.N."/>
            <person name="Martinez-Gomariz M."/>
            <person name="Tran H."/>
            <person name="Ferrer M."/>
            <person name="Savchenko A."/>
            <person name="Yakunin A.F."/>
            <person name="Yakimov M.M."/>
            <person name="Golyshina O.V."/>
            <person name="Reinhardt R."/>
            <person name="Golyshin P.N."/>
        </authorList>
    </citation>
    <scope>NUCLEOTIDE SEQUENCE [LARGE SCALE GENOMIC DNA]</scope>
</reference>
<keyword evidence="12" id="KW-1185">Reference proteome</keyword>
<comment type="subunit">
    <text evidence="9">The complex comprises the extracytoplasmic solute receptor protein and the two transmembrane proteins.</text>
</comment>
<dbReference type="PANTHER" id="PTHR35011:SF4">
    <property type="entry name" value="SLL1102 PROTEIN"/>
    <property type="match status" value="1"/>
</dbReference>
<dbReference type="PANTHER" id="PTHR35011">
    <property type="entry name" value="2,3-DIKETO-L-GULONATE TRAP TRANSPORTER SMALL PERMEASE PROTEIN YIAM"/>
    <property type="match status" value="1"/>
</dbReference>
<dbReference type="GO" id="GO:0005886">
    <property type="term" value="C:plasma membrane"/>
    <property type="evidence" value="ECO:0007669"/>
    <property type="project" value="UniProtKB-SubCell"/>
</dbReference>
<evidence type="ECO:0000256" key="6">
    <source>
        <dbReference type="ARBA" id="ARBA00022989"/>
    </source>
</evidence>
<keyword evidence="3" id="KW-1003">Cell membrane</keyword>
<sequence length="183" mass="20445">MPLSMHSFVSALHAFTAFIGKTCRWFSLAMVVVTCLVVILRYAFDYSSIAMQETVMYLHASLFMFGAAYTWQQQGHVRVDVLYHKWPAAIQQRVDLFGTLFLLLPTCLFLIYISWDYVLMAWANGEKSHEAGGLPFVYLLKTLIVVLPILLLVQATTNVLASLFNIPLSNTDDSSPAQAGGNS</sequence>
<keyword evidence="6 9" id="KW-1133">Transmembrane helix</keyword>
<feature type="transmembrane region" description="Helical" evidence="9">
    <location>
        <begin position="94"/>
        <end position="115"/>
    </location>
</feature>
<dbReference type="GO" id="GO:0022857">
    <property type="term" value="F:transmembrane transporter activity"/>
    <property type="evidence" value="ECO:0007669"/>
    <property type="project" value="UniProtKB-UniRule"/>
</dbReference>
<dbReference type="Proteomes" id="UP000032749">
    <property type="component" value="Chromosome"/>
</dbReference>
<evidence type="ECO:0000256" key="3">
    <source>
        <dbReference type="ARBA" id="ARBA00022475"/>
    </source>
</evidence>
<evidence type="ECO:0000256" key="9">
    <source>
        <dbReference type="RuleBase" id="RU369079"/>
    </source>
</evidence>
<evidence type="ECO:0000259" key="10">
    <source>
        <dbReference type="Pfam" id="PF04290"/>
    </source>
</evidence>
<comment type="subcellular location">
    <subcellularLocation>
        <location evidence="1 9">Cell inner membrane</location>
        <topology evidence="1 9">Multi-pass membrane protein</topology>
    </subcellularLocation>
</comment>
<feature type="transmembrane region" description="Helical" evidence="9">
    <location>
        <begin position="56"/>
        <end position="73"/>
    </location>
</feature>
<name>R4YSI6_OLEAN</name>
<organism evidence="11 12">
    <name type="scientific">Oleispira antarctica RB-8</name>
    <dbReference type="NCBI Taxonomy" id="698738"/>
    <lineage>
        <taxon>Bacteria</taxon>
        <taxon>Pseudomonadati</taxon>
        <taxon>Pseudomonadota</taxon>
        <taxon>Gammaproteobacteria</taxon>
        <taxon>Oceanospirillales</taxon>
        <taxon>Oceanospirillaceae</taxon>
        <taxon>Oleispira</taxon>
    </lineage>
</organism>
<evidence type="ECO:0000313" key="12">
    <source>
        <dbReference type="Proteomes" id="UP000032749"/>
    </source>
</evidence>
<accession>R4YSI6</accession>
<feature type="transmembrane region" description="Helical" evidence="9">
    <location>
        <begin position="135"/>
        <end position="153"/>
    </location>
</feature>
<evidence type="ECO:0000313" key="11">
    <source>
        <dbReference type="EMBL" id="CCK78062.1"/>
    </source>
</evidence>
<dbReference type="AlphaFoldDB" id="R4YSI6"/>
<evidence type="ECO:0000256" key="7">
    <source>
        <dbReference type="ARBA" id="ARBA00023136"/>
    </source>
</evidence>
<evidence type="ECO:0000256" key="1">
    <source>
        <dbReference type="ARBA" id="ARBA00004429"/>
    </source>
</evidence>
<evidence type="ECO:0000256" key="8">
    <source>
        <dbReference type="ARBA" id="ARBA00038436"/>
    </source>
</evidence>
<comment type="similarity">
    <text evidence="8 9">Belongs to the TRAP transporter small permease family.</text>
</comment>
<dbReference type="EMBL" id="FO203512">
    <property type="protein sequence ID" value="CCK78062.1"/>
    <property type="molecule type" value="Genomic_DNA"/>
</dbReference>
<feature type="transmembrane region" description="Helical" evidence="9">
    <location>
        <begin position="25"/>
        <end position="44"/>
    </location>
</feature>
<evidence type="ECO:0000256" key="2">
    <source>
        <dbReference type="ARBA" id="ARBA00022448"/>
    </source>
</evidence>
<dbReference type="KEGG" id="oai:OLEAN_C38860"/>
<gene>
    <name evidence="11" type="primary">dctQ</name>
    <name evidence="11" type="ORF">OLEAN_C38860</name>
</gene>
<evidence type="ECO:0000256" key="4">
    <source>
        <dbReference type="ARBA" id="ARBA00022519"/>
    </source>
</evidence>